<name>A0A967BAC4_9PROT</name>
<reference evidence="2" key="1">
    <citation type="submission" date="2019-11" db="EMBL/GenBank/DDBJ databases">
        <title>Description of new Acetobacter species.</title>
        <authorList>
            <person name="Cleenwerck I."/>
            <person name="Sombolestani A.S."/>
        </authorList>
    </citation>
    <scope>NUCLEOTIDE SEQUENCE</scope>
    <source>
        <strain evidence="2">LMG 1626</strain>
    </source>
</reference>
<feature type="region of interest" description="Disordered" evidence="1">
    <location>
        <begin position="264"/>
        <end position="294"/>
    </location>
</feature>
<organism evidence="2 3">
    <name type="scientific">Acetobacter estunensis</name>
    <dbReference type="NCBI Taxonomy" id="104097"/>
    <lineage>
        <taxon>Bacteria</taxon>
        <taxon>Pseudomonadati</taxon>
        <taxon>Pseudomonadota</taxon>
        <taxon>Alphaproteobacteria</taxon>
        <taxon>Acetobacterales</taxon>
        <taxon>Acetobacteraceae</taxon>
        <taxon>Acetobacter</taxon>
    </lineage>
</organism>
<protein>
    <submittedName>
        <fullName evidence="2">Glycosyltransferase</fullName>
    </submittedName>
</protein>
<evidence type="ECO:0000313" key="3">
    <source>
        <dbReference type="Proteomes" id="UP000597459"/>
    </source>
</evidence>
<dbReference type="SUPFAM" id="SSF53756">
    <property type="entry name" value="UDP-Glycosyltransferase/glycogen phosphorylase"/>
    <property type="match status" value="1"/>
</dbReference>
<dbReference type="EMBL" id="WOTH01000002">
    <property type="protein sequence ID" value="NHO52682.1"/>
    <property type="molecule type" value="Genomic_DNA"/>
</dbReference>
<sequence>MNASQPSPSPTFSPDSHVEGFLDLIARLPDGVWQIAGWVRRTAQTDSAPVEVVVLCHGQELARAKADLFREDLVVPGRADGHHGFDILIPDGTTSAAETSAFDVLILPERAPLPRAAHLLLPTSIAIRGTVDIVGRDRLAGWLVNETDLTRRLGISVMVDGSLQHRVMANQSRPDLRNIGLGDGRYGFDVLLNPPLSADSDHVVSLICAENGENLPGSPFRVPATRRFNESFRSHVRQTLGSIASGQQREQAIDFLMGLADSLRQQQGRDDARETATRQHQFARRKGTASTTPSPFRVLFIDDRAPDPTRDAGSSALLSHMQAARALGYEPSFIASVTMPTGSIVRELEKLGITCWCAPTYPTVESLLRTQSNAFDAIVFHCLSNASRYLALASLYMPGARLVSSVADLASLRLERQSVVENRPELRTAAAQEKVREHMAAWASHATITHSPVEADLLGTAVPTASIHVVPWHIPLAPAPRPFAERSGIAFVAHYGHAPNLDAAKWLVEDILPHLRNHAPEAEILLVGSAMPDSVVRMNEIPGVRVLGHVADLAELLRSVQLTIAPLRFGAGIKGKVLESWAAGLPCVATPVAVEGLHLSDELKTAVVAGAAGLARVAADFYRDQDKADAIGEAGREYIRIHQSEATVSAALGRALGLGPRALLGHPHRQMTE</sequence>
<dbReference type="Gene3D" id="3.40.50.2000">
    <property type="entry name" value="Glycogen Phosphorylase B"/>
    <property type="match status" value="1"/>
</dbReference>
<dbReference type="Proteomes" id="UP000597459">
    <property type="component" value="Unassembled WGS sequence"/>
</dbReference>
<proteinExistence type="predicted"/>
<comment type="caution">
    <text evidence="2">The sequence shown here is derived from an EMBL/GenBank/DDBJ whole genome shotgun (WGS) entry which is preliminary data.</text>
</comment>
<dbReference type="RefSeq" id="WP_166312812.1">
    <property type="nucleotide sequence ID" value="NZ_WOTH01000002.1"/>
</dbReference>
<gene>
    <name evidence="2" type="ORF">GOB87_01715</name>
</gene>
<evidence type="ECO:0000313" key="2">
    <source>
        <dbReference type="EMBL" id="NHO52682.1"/>
    </source>
</evidence>
<dbReference type="AlphaFoldDB" id="A0A967BAC4"/>
<feature type="compositionally biased region" description="Basic and acidic residues" evidence="1">
    <location>
        <begin position="267"/>
        <end position="277"/>
    </location>
</feature>
<accession>A0A967BAC4</accession>
<dbReference type="Pfam" id="PF13692">
    <property type="entry name" value="Glyco_trans_1_4"/>
    <property type="match status" value="1"/>
</dbReference>
<evidence type="ECO:0000256" key="1">
    <source>
        <dbReference type="SAM" id="MobiDB-lite"/>
    </source>
</evidence>
<keyword evidence="3" id="KW-1185">Reference proteome</keyword>